<dbReference type="HOGENOM" id="CLU_1830661_0_0_2"/>
<feature type="transmembrane region" description="Helical" evidence="1">
    <location>
        <begin position="112"/>
        <end position="131"/>
    </location>
</feature>
<evidence type="ECO:0000313" key="2">
    <source>
        <dbReference type="EMBL" id="AEM39440.1"/>
    </source>
</evidence>
<dbReference type="InParanoid" id="G0EC70"/>
<proteinExistence type="predicted"/>
<keyword evidence="3" id="KW-1185">Reference proteome</keyword>
<dbReference type="Proteomes" id="UP000001037">
    <property type="component" value="Chromosome"/>
</dbReference>
<keyword evidence="1" id="KW-0472">Membrane</keyword>
<protein>
    <submittedName>
        <fullName evidence="2">Uncharacterized protein</fullName>
    </submittedName>
</protein>
<keyword evidence="1" id="KW-0812">Transmembrane</keyword>
<dbReference type="EMBL" id="CP002838">
    <property type="protein sequence ID" value="AEM39440.1"/>
    <property type="molecule type" value="Genomic_DNA"/>
</dbReference>
<evidence type="ECO:0000313" key="3">
    <source>
        <dbReference type="Proteomes" id="UP000001037"/>
    </source>
</evidence>
<dbReference type="KEGG" id="pfm:Pyrfu_1583"/>
<evidence type="ECO:0000256" key="1">
    <source>
        <dbReference type="SAM" id="Phobius"/>
    </source>
</evidence>
<gene>
    <name evidence="2" type="ordered locus">Pyrfu_1583</name>
</gene>
<sequence>MLTLLVTPVPVLALTPSNTFVAKLYCNGVLTAIGTAIYTHGVWHVDTYPPVSECQGVLVDTRKALTIVLSHGSIEEETENMLVYSITVPIARGSYVVLEAVLVKTSSKTTTVMAVLEFAAIIALIGAIYAWSIRHKIEVL</sequence>
<name>G0EC70_PYRF1</name>
<keyword evidence="1" id="KW-1133">Transmembrane helix</keyword>
<reference evidence="2 3" key="1">
    <citation type="journal article" date="2011" name="Stand. Genomic Sci.">
        <title>Complete genome sequence of the hyperthermophilic chemolithoautotroph Pyrolobus fumarii type strain (1A).</title>
        <authorList>
            <person name="Anderson I."/>
            <person name="Goker M."/>
            <person name="Nolan M."/>
            <person name="Lucas S."/>
            <person name="Hammon N."/>
            <person name="Deshpande S."/>
            <person name="Cheng J.F."/>
            <person name="Tapia R."/>
            <person name="Han C."/>
            <person name="Goodwin L."/>
            <person name="Pitluck S."/>
            <person name="Huntemann M."/>
            <person name="Liolios K."/>
            <person name="Ivanova N."/>
            <person name="Pagani I."/>
            <person name="Mavromatis K."/>
            <person name="Ovchinikova G."/>
            <person name="Pati A."/>
            <person name="Chen A."/>
            <person name="Palaniappan K."/>
            <person name="Land M."/>
            <person name="Hauser L."/>
            <person name="Brambilla E.M."/>
            <person name="Huber H."/>
            <person name="Yasawong M."/>
            <person name="Rohde M."/>
            <person name="Spring S."/>
            <person name="Abt B."/>
            <person name="Sikorski J."/>
            <person name="Wirth R."/>
            <person name="Detter J.C."/>
            <person name="Woyke T."/>
            <person name="Bristow J."/>
            <person name="Eisen J.A."/>
            <person name="Markowitz V."/>
            <person name="Hugenholtz P."/>
            <person name="Kyrpides N.C."/>
            <person name="Klenk H.P."/>
            <person name="Lapidus A."/>
        </authorList>
    </citation>
    <scope>NUCLEOTIDE SEQUENCE [LARGE SCALE GENOMIC DNA]</scope>
    <source>
        <strain evidence="3">DSM 11204 / 1A</strain>
    </source>
</reference>
<organism evidence="2 3">
    <name type="scientific">Pyrolobus fumarii (strain DSM 11204 / 1A)</name>
    <dbReference type="NCBI Taxonomy" id="694429"/>
    <lineage>
        <taxon>Archaea</taxon>
        <taxon>Thermoproteota</taxon>
        <taxon>Thermoprotei</taxon>
        <taxon>Desulfurococcales</taxon>
        <taxon>Pyrodictiaceae</taxon>
        <taxon>Pyrolobus</taxon>
    </lineage>
</organism>
<dbReference type="AlphaFoldDB" id="G0EC70"/>
<dbReference type="STRING" id="694429.Pyrfu_1583"/>
<accession>G0EC70</accession>